<evidence type="ECO:0000256" key="1">
    <source>
        <dbReference type="SAM" id="Phobius"/>
    </source>
</evidence>
<dbReference type="InterPro" id="IPR039261">
    <property type="entry name" value="FNR_nucleotide-bd"/>
</dbReference>
<organism evidence="4 5">
    <name type="scientific">Dongia rigui</name>
    <dbReference type="NCBI Taxonomy" id="940149"/>
    <lineage>
        <taxon>Bacteria</taxon>
        <taxon>Pseudomonadati</taxon>
        <taxon>Pseudomonadota</taxon>
        <taxon>Alphaproteobacteria</taxon>
        <taxon>Rhodospirillales</taxon>
        <taxon>Dongiaceae</taxon>
        <taxon>Dongia</taxon>
    </lineage>
</organism>
<dbReference type="Gene3D" id="2.30.110.10">
    <property type="entry name" value="Electron Transport, Fmn-binding Protein, Chain A"/>
    <property type="match status" value="1"/>
</dbReference>
<dbReference type="Gene3D" id="3.40.50.80">
    <property type="entry name" value="Nucleotide-binding domain of ferredoxin-NADP reductase (FNR) module"/>
    <property type="match status" value="1"/>
</dbReference>
<dbReference type="InterPro" id="IPR001041">
    <property type="entry name" value="2Fe-2S_ferredoxin-type"/>
</dbReference>
<comment type="caution">
    <text evidence="4">The sequence shown here is derived from an EMBL/GenBank/DDBJ whole genome shotgun (WGS) entry which is preliminary data.</text>
</comment>
<evidence type="ECO:0000313" key="4">
    <source>
        <dbReference type="EMBL" id="MDY0874492.1"/>
    </source>
</evidence>
<keyword evidence="5" id="KW-1185">Reference proteome</keyword>
<name>A0ABU5E5Z7_9PROT</name>
<dbReference type="InterPro" id="IPR017938">
    <property type="entry name" value="Riboflavin_synthase-like_b-brl"/>
</dbReference>
<keyword evidence="1" id="KW-0472">Membrane</keyword>
<reference evidence="4 5" key="1">
    <citation type="journal article" date="2013" name="Antonie Van Leeuwenhoek">
        <title>Dongia rigui sp. nov., isolated from freshwater of a large wetland in Korea.</title>
        <authorList>
            <person name="Baik K.S."/>
            <person name="Hwang Y.M."/>
            <person name="Choi J.S."/>
            <person name="Kwon J."/>
            <person name="Seong C.N."/>
        </authorList>
    </citation>
    <scope>NUCLEOTIDE SEQUENCE [LARGE SCALE GENOMIC DNA]</scope>
    <source>
        <strain evidence="4 5">04SU4-P</strain>
    </source>
</reference>
<dbReference type="InterPro" id="IPR006058">
    <property type="entry name" value="2Fe2S_fd_BS"/>
</dbReference>
<dbReference type="PRINTS" id="PR00406">
    <property type="entry name" value="CYTB5RDTASE"/>
</dbReference>
<dbReference type="PROSITE" id="PS51384">
    <property type="entry name" value="FAD_FR"/>
    <property type="match status" value="1"/>
</dbReference>
<dbReference type="Gene3D" id="3.10.20.30">
    <property type="match status" value="1"/>
</dbReference>
<dbReference type="PANTHER" id="PTHR42815:SF2">
    <property type="entry name" value="FAD-BINDING, PUTATIVE (AFU_ORTHOLOGUE AFUA_6G07600)-RELATED"/>
    <property type="match status" value="1"/>
</dbReference>
<accession>A0ABU5E5Z7</accession>
<dbReference type="PANTHER" id="PTHR42815">
    <property type="entry name" value="FAD-BINDING, PUTATIVE (AFU_ORTHOLOGUE AFUA_6G07600)-RELATED"/>
    <property type="match status" value="1"/>
</dbReference>
<evidence type="ECO:0000259" key="3">
    <source>
        <dbReference type="PROSITE" id="PS51384"/>
    </source>
</evidence>
<dbReference type="CDD" id="cd00207">
    <property type="entry name" value="fer2"/>
    <property type="match status" value="1"/>
</dbReference>
<dbReference type="Pfam" id="PF00111">
    <property type="entry name" value="Fer2"/>
    <property type="match status" value="1"/>
</dbReference>
<dbReference type="RefSeq" id="WP_320502960.1">
    <property type="nucleotide sequence ID" value="NZ_JAXCLX010000005.1"/>
</dbReference>
<dbReference type="InterPro" id="IPR012349">
    <property type="entry name" value="Split_barrel_FMN-bd"/>
</dbReference>
<dbReference type="EMBL" id="JAXCLX010000005">
    <property type="protein sequence ID" value="MDY0874492.1"/>
    <property type="molecule type" value="Genomic_DNA"/>
</dbReference>
<dbReference type="InterPro" id="IPR012675">
    <property type="entry name" value="Beta-grasp_dom_sf"/>
</dbReference>
<feature type="transmembrane region" description="Helical" evidence="1">
    <location>
        <begin position="448"/>
        <end position="468"/>
    </location>
</feature>
<feature type="domain" description="FAD-binding FR-type" evidence="3">
    <location>
        <begin position="339"/>
        <end position="441"/>
    </location>
</feature>
<dbReference type="InterPro" id="IPR008333">
    <property type="entry name" value="Cbr1-like_FAD-bd_dom"/>
</dbReference>
<dbReference type="SUPFAM" id="SSF63380">
    <property type="entry name" value="Riboflavin synthase domain-like"/>
    <property type="match status" value="1"/>
</dbReference>
<dbReference type="Proteomes" id="UP001271769">
    <property type="component" value="Unassembled WGS sequence"/>
</dbReference>
<dbReference type="InterPro" id="IPR001433">
    <property type="entry name" value="OxRdtase_FAD/NAD-bd"/>
</dbReference>
<feature type="domain" description="2Fe-2S ferredoxin-type" evidence="2">
    <location>
        <begin position="606"/>
        <end position="691"/>
    </location>
</feature>
<gene>
    <name evidence="4" type="ORF">SMD31_21310</name>
</gene>
<dbReference type="InterPro" id="IPR017927">
    <property type="entry name" value="FAD-bd_FR_type"/>
</dbReference>
<evidence type="ECO:0000259" key="2">
    <source>
        <dbReference type="PROSITE" id="PS51085"/>
    </source>
</evidence>
<protein>
    <submittedName>
        <fullName evidence="4">Pyridoxamine 5'-phosphate oxidase family protein</fullName>
    </submittedName>
</protein>
<dbReference type="PROSITE" id="PS51085">
    <property type="entry name" value="2FE2S_FER_2"/>
    <property type="match status" value="1"/>
</dbReference>
<dbReference type="SUPFAM" id="SSF52343">
    <property type="entry name" value="Ferredoxin reductase-like, C-terminal NADP-linked domain"/>
    <property type="match status" value="1"/>
</dbReference>
<dbReference type="CDD" id="cd06184">
    <property type="entry name" value="flavohem_like_fad_nad_binding"/>
    <property type="match status" value="1"/>
</dbReference>
<dbReference type="SUPFAM" id="SSF50475">
    <property type="entry name" value="FMN-binding split barrel"/>
    <property type="match status" value="1"/>
</dbReference>
<keyword evidence="1" id="KW-1133">Transmembrane helix</keyword>
<dbReference type="SUPFAM" id="SSF54292">
    <property type="entry name" value="2Fe-2S ferredoxin-like"/>
    <property type="match status" value="1"/>
</dbReference>
<proteinExistence type="predicted"/>
<evidence type="ECO:0000313" key="5">
    <source>
        <dbReference type="Proteomes" id="UP001271769"/>
    </source>
</evidence>
<dbReference type="PROSITE" id="PS00197">
    <property type="entry name" value="2FE2S_FER_1"/>
    <property type="match status" value="1"/>
</dbReference>
<dbReference type="Pfam" id="PF00970">
    <property type="entry name" value="FAD_binding_6"/>
    <property type="match status" value="1"/>
</dbReference>
<keyword evidence="1" id="KW-0812">Transmembrane</keyword>
<dbReference type="InterPro" id="IPR036010">
    <property type="entry name" value="2Fe-2S_ferredoxin-like_sf"/>
</dbReference>
<dbReference type="Gene3D" id="2.40.30.10">
    <property type="entry name" value="Translation factors"/>
    <property type="match status" value="1"/>
</dbReference>
<dbReference type="Pfam" id="PF00175">
    <property type="entry name" value="NAD_binding_1"/>
    <property type="match status" value="1"/>
</dbReference>
<sequence length="691" mass="75213">MTTTQILTASPSVSPWHDGEVALQRSAGVAERMADVGRRVIRDYMPDQHRDFFAQLPFIVLGSVDAQGDVWATLRANAPGFMQSPDPKSLAVNLARDPGDPADAGFEDGAAVGLLGIELHTRRRNRMNGTIRRQDEAHFTVKVGQSYGNCPQYIQLRRFEFTRPADRFQPVETVQHLDGLNARAKEMITQADTFFVASYVELAEGGRQVDVSHRGGKPGFVHLSDTGVLTVPDFAGNLFFNTLGNFSVNPRAGLVFVDFATGDMLQIAGVPEVVLAGPEIAAFQGAERFWRFTPTRIIYRPAGLPLRWADEAQGASPNSLMTGDWAEMAARLKAQELAKQWRPFRIAEIKAESSSVRSFYLEPLDGFGLIAHEAGQHLPIRVTLPDSEQPVIRTYTLSAAPSDGVYRISVKRLGKVSTHLHGLQAGDTLEVRAPAGNFTIDALERRPAVLMAAGIGITPMLAMLRHIVFEGWRKRRIRPTWLFYAARNKEDRAFDGEIAALLAQGQGLVRLVRVLSEPGDARAEEDYDVAGRIDMALLSATLPFGDYDFYLCGPGPFMQAVYDGLRDLNISNTRIHAEAFGPASLTRVADVGTPAIVLGAPSTEAVPVAFATSAKEARWTPASGTLLELAESRGLTPPFSCRSGTCGSCRTKIIEGAVTYHTAPSAEITKDEALVCCAVPAEGTTRLLLDL</sequence>